<dbReference type="GO" id="GO:0005737">
    <property type="term" value="C:cytoplasm"/>
    <property type="evidence" value="ECO:0007669"/>
    <property type="project" value="TreeGrafter"/>
</dbReference>
<feature type="compositionally biased region" description="Polar residues" evidence="3">
    <location>
        <begin position="436"/>
        <end position="445"/>
    </location>
</feature>
<dbReference type="InterPro" id="IPR019487">
    <property type="entry name" value="RAM_signalling_pathway_SOG2"/>
</dbReference>
<dbReference type="InterPro" id="IPR003591">
    <property type="entry name" value="Leu-rich_rpt_typical-subtyp"/>
</dbReference>
<dbReference type="InterPro" id="IPR001611">
    <property type="entry name" value="Leu-rich_rpt"/>
</dbReference>
<feature type="region of interest" description="Disordered" evidence="3">
    <location>
        <begin position="675"/>
        <end position="709"/>
    </location>
</feature>
<evidence type="ECO:0000313" key="6">
    <source>
        <dbReference type="Proteomes" id="UP000233524"/>
    </source>
</evidence>
<dbReference type="InterPro" id="IPR050216">
    <property type="entry name" value="LRR_domain-containing"/>
</dbReference>
<dbReference type="OrthoDB" id="1394818at2759"/>
<accession>A0A2N3N2X9</accession>
<evidence type="ECO:0000256" key="1">
    <source>
        <dbReference type="ARBA" id="ARBA00022614"/>
    </source>
</evidence>
<dbReference type="STRING" id="41688.A0A2N3N2X9"/>
<sequence>MERPSGPLGAATQSTGRGLPENPTQAVTMRRPVGAPPNSLPPAVLNGPVPPVPPIPKLRNVPSNPALSGPVPVPAPTPAAKVITFAREAMQNALQENEAQAQRAEGGAANTELKPGITIDLSRKGIRELPEEVVDVIKHELERLALSHNQLTSFPARFSECTSLRYLNVRNNQIKDFPLPLCDLKSLEILDLGRNKLRVLPPEIVKLTSLKVLSVQRNRIQELPLCLADMASLQVLKLEGNEITFPPPEVFLVPVTSPPNEGVARESEVADLAVTAHIKKYLRQKAMNGRAESDTGGDESSEGAETPRLPIKRVASGRFPVKVNGSEMMDLRSPATTRPPPIPTRSHYRGLSQQSTTMRRTNVMPLTIGNVNERVRSNSETGVPQPRQERPESRSRRMGVLSKKGSDLGTLDETQANNRFSHYRGLSHGSAMQGPGVNTNMSDKSPASPAEPYMPRPIYVRRLSILPERRRESKVYDPMIETAKGILYSVFQIHPMIQMLMSLTNDGSAKRSSLEIVFYNTNSHVEELEQAIQKHDPLSGEDGASAYHDTENVHRACQTLVSAYIHVCTLLAGNIDTFVDNGDPRYIRTLLVLLYNSIMELRVTMSAIKPENGVVYRQPPNAQSGMGGDTIRPHSREPSMPAMVDRAGPNQRLRNNGLVPNPANLRVATDVTMPYTNGAARPTAPLESATPRSGESFASGSSSSAGRNMEDFSDEDRLFEKIFLSLQRSSELVMRSLPGLIAQLTGGLRNAITQRERNGISDEVIRAWKLMVSKATTAVHQTETLKTRMSLIKLKEPGIRTQTAFWNVCSNFLRSWSDFGAAMKYAVSQHNLPIGPDSRARLRPIHQAIKETTDAIRRSPWSYILRESVGPMAMNPMSPQEPGGPMQMPMTPQSAALGPAVQATVPSTPQSASFSSAFSGNVFERADALISYGGLSIPSRAGTMTSSSGGPNSLNSTLNSMQDGPMTPATILSPGSSFSSTRLNGARMAF</sequence>
<dbReference type="SUPFAM" id="SSF52075">
    <property type="entry name" value="Outer arm dynein light chain 1"/>
    <property type="match status" value="1"/>
</dbReference>
<organism evidence="5 6">
    <name type="scientific">Lomentospora prolificans</name>
    <dbReference type="NCBI Taxonomy" id="41688"/>
    <lineage>
        <taxon>Eukaryota</taxon>
        <taxon>Fungi</taxon>
        <taxon>Dikarya</taxon>
        <taxon>Ascomycota</taxon>
        <taxon>Pezizomycotina</taxon>
        <taxon>Sordariomycetes</taxon>
        <taxon>Hypocreomycetidae</taxon>
        <taxon>Microascales</taxon>
        <taxon>Microascaceae</taxon>
        <taxon>Lomentospora</taxon>
    </lineage>
</organism>
<feature type="compositionally biased region" description="Polar residues" evidence="3">
    <location>
        <begin position="11"/>
        <end position="27"/>
    </location>
</feature>
<dbReference type="PANTHER" id="PTHR48051:SF1">
    <property type="entry name" value="RAS SUPPRESSOR PROTEIN 1"/>
    <property type="match status" value="1"/>
</dbReference>
<dbReference type="PANTHER" id="PTHR48051">
    <property type="match status" value="1"/>
</dbReference>
<dbReference type="InterPro" id="IPR055414">
    <property type="entry name" value="LRR_R13L4/SHOC2-like"/>
</dbReference>
<name>A0A2N3N2X9_9PEZI</name>
<keyword evidence="6" id="KW-1185">Reference proteome</keyword>
<reference evidence="5 6" key="1">
    <citation type="journal article" date="2017" name="G3 (Bethesda)">
        <title>First Draft Genome Sequence of the Pathogenic Fungus Lomentospora prolificans (Formerly Scedosporium prolificans).</title>
        <authorList>
            <person name="Luo R."/>
            <person name="Zimin A."/>
            <person name="Workman R."/>
            <person name="Fan Y."/>
            <person name="Pertea G."/>
            <person name="Grossman N."/>
            <person name="Wear M.P."/>
            <person name="Jia B."/>
            <person name="Miller H."/>
            <person name="Casadevall A."/>
            <person name="Timp W."/>
            <person name="Zhang S.X."/>
            <person name="Salzberg S.L."/>
        </authorList>
    </citation>
    <scope>NUCLEOTIDE SEQUENCE [LARGE SCALE GENOMIC DNA]</scope>
    <source>
        <strain evidence="5 6">JHH-5317</strain>
    </source>
</reference>
<dbReference type="Pfam" id="PF23598">
    <property type="entry name" value="LRR_14"/>
    <property type="match status" value="1"/>
</dbReference>
<proteinExistence type="predicted"/>
<keyword evidence="1" id="KW-0433">Leucine-rich repeat</keyword>
<evidence type="ECO:0000259" key="4">
    <source>
        <dbReference type="Pfam" id="PF23598"/>
    </source>
</evidence>
<keyword evidence="2" id="KW-0677">Repeat</keyword>
<feature type="compositionally biased region" description="Low complexity" evidence="3">
    <location>
        <begin position="693"/>
        <end position="706"/>
    </location>
</feature>
<dbReference type="VEuPathDB" id="FungiDB:jhhlp_006852"/>
<dbReference type="InParanoid" id="A0A2N3N2X9"/>
<feature type="region of interest" description="Disordered" evidence="3">
    <location>
        <begin position="431"/>
        <end position="453"/>
    </location>
</feature>
<feature type="region of interest" description="Disordered" evidence="3">
    <location>
        <begin position="287"/>
        <end position="313"/>
    </location>
</feature>
<gene>
    <name evidence="5" type="ORF">jhhlp_006852</name>
</gene>
<feature type="region of interest" description="Disordered" evidence="3">
    <location>
        <begin position="1"/>
        <end position="49"/>
    </location>
</feature>
<feature type="region of interest" description="Disordered" evidence="3">
    <location>
        <begin position="330"/>
        <end position="412"/>
    </location>
</feature>
<dbReference type="Gene3D" id="3.80.10.10">
    <property type="entry name" value="Ribonuclease Inhibitor"/>
    <property type="match status" value="1"/>
</dbReference>
<evidence type="ECO:0000313" key="5">
    <source>
        <dbReference type="EMBL" id="PKS06778.1"/>
    </source>
</evidence>
<dbReference type="Proteomes" id="UP000233524">
    <property type="component" value="Unassembled WGS sequence"/>
</dbReference>
<dbReference type="SMART" id="SM00364">
    <property type="entry name" value="LRR_BAC"/>
    <property type="match status" value="4"/>
</dbReference>
<comment type="caution">
    <text evidence="5">The sequence shown here is derived from an EMBL/GenBank/DDBJ whole genome shotgun (WGS) entry which is preliminary data.</text>
</comment>
<protein>
    <recommendedName>
        <fullName evidence="4">Disease resistance R13L4/SHOC-2-like LRR domain-containing protein</fullName>
    </recommendedName>
</protein>
<evidence type="ECO:0000256" key="3">
    <source>
        <dbReference type="SAM" id="MobiDB-lite"/>
    </source>
</evidence>
<dbReference type="SMART" id="SM00369">
    <property type="entry name" value="LRR_TYP"/>
    <property type="match status" value="4"/>
</dbReference>
<dbReference type="EMBL" id="NLAX01001033">
    <property type="protein sequence ID" value="PKS06778.1"/>
    <property type="molecule type" value="Genomic_DNA"/>
</dbReference>
<evidence type="ECO:0000256" key="2">
    <source>
        <dbReference type="ARBA" id="ARBA00022737"/>
    </source>
</evidence>
<dbReference type="PROSITE" id="PS51450">
    <property type="entry name" value="LRR"/>
    <property type="match status" value="1"/>
</dbReference>
<feature type="compositionally biased region" description="Polar residues" evidence="3">
    <location>
        <begin position="351"/>
        <end position="360"/>
    </location>
</feature>
<feature type="domain" description="Disease resistance R13L4/SHOC-2-like LRR" evidence="4">
    <location>
        <begin position="162"/>
        <end position="238"/>
    </location>
</feature>
<dbReference type="AlphaFoldDB" id="A0A2N3N2X9"/>
<dbReference type="InterPro" id="IPR032675">
    <property type="entry name" value="LRR_dom_sf"/>
</dbReference>
<dbReference type="Pfam" id="PF10428">
    <property type="entry name" value="SOG2"/>
    <property type="match status" value="2"/>
</dbReference>